<gene>
    <name evidence="6" type="ORF">PHMEG_0009869</name>
</gene>
<dbReference type="AlphaFoldDB" id="A0A225WGU0"/>
<comment type="caution">
    <text evidence="6">The sequence shown here is derived from an EMBL/GenBank/DDBJ whole genome shotgun (WGS) entry which is preliminary data.</text>
</comment>
<dbReference type="STRING" id="4795.A0A225WGU0"/>
<dbReference type="Proteomes" id="UP000198211">
    <property type="component" value="Unassembled WGS sequence"/>
</dbReference>
<evidence type="ECO:0000256" key="1">
    <source>
        <dbReference type="ARBA" id="ARBA00004496"/>
    </source>
</evidence>
<feature type="compositionally biased region" description="Polar residues" evidence="5">
    <location>
        <begin position="1"/>
        <end position="26"/>
    </location>
</feature>
<protein>
    <submittedName>
        <fullName evidence="6">N(6)-adenine-specific DNA methyltransferase 2</fullName>
    </submittedName>
</protein>
<keyword evidence="7" id="KW-1185">Reference proteome</keyword>
<proteinExistence type="predicted"/>
<evidence type="ECO:0000256" key="5">
    <source>
        <dbReference type="SAM" id="MobiDB-lite"/>
    </source>
</evidence>
<evidence type="ECO:0000256" key="3">
    <source>
        <dbReference type="ARBA" id="ARBA00022603"/>
    </source>
</evidence>
<dbReference type="InterPro" id="IPR041370">
    <property type="entry name" value="Mlase_EEF1AKMT1/ZCCHC4"/>
</dbReference>
<keyword evidence="3 6" id="KW-0489">Methyltransferase</keyword>
<feature type="region of interest" description="Disordered" evidence="5">
    <location>
        <begin position="1"/>
        <end position="37"/>
    </location>
</feature>
<dbReference type="EMBL" id="NBNE01000948">
    <property type="protein sequence ID" value="OWZ16349.1"/>
    <property type="molecule type" value="Genomic_DNA"/>
</dbReference>
<keyword evidence="4 6" id="KW-0808">Transferase</keyword>
<evidence type="ECO:0000256" key="2">
    <source>
        <dbReference type="ARBA" id="ARBA00022490"/>
    </source>
</evidence>
<dbReference type="OrthoDB" id="206354at2759"/>
<comment type="subcellular location">
    <subcellularLocation>
        <location evidence="1">Cytoplasm</location>
    </subcellularLocation>
</comment>
<keyword evidence="2" id="KW-0963">Cytoplasm</keyword>
<evidence type="ECO:0000313" key="6">
    <source>
        <dbReference type="EMBL" id="OWZ16349.1"/>
    </source>
</evidence>
<dbReference type="GO" id="GO:0016279">
    <property type="term" value="F:protein-lysine N-methyltransferase activity"/>
    <property type="evidence" value="ECO:0007669"/>
    <property type="project" value="InterPro"/>
</dbReference>
<dbReference type="GO" id="GO:0032259">
    <property type="term" value="P:methylation"/>
    <property type="evidence" value="ECO:0007669"/>
    <property type="project" value="UniProtKB-KW"/>
</dbReference>
<dbReference type="GO" id="GO:0005737">
    <property type="term" value="C:cytoplasm"/>
    <property type="evidence" value="ECO:0007669"/>
    <property type="project" value="UniProtKB-SubCell"/>
</dbReference>
<sequence>MSESENVTRMSLDDIQTQPQINSISTGAPPGGSAPVSEDFRHSQFWYNEKTGRALAQAAIDHSSNELKIAFVSAPAAYRDLFKIQCEKEGESMGGNVYIFEYDHRFGGKYCNRLCFYNYTAPTDQPVKFHQYVLVEPRRRAAWCLFVGVQRSPYAQILFGGAKAYKGNLAGPLVSRHQTIFISSPMYSLEISFACGKAKDVVTREGKRNGRWVSEDDQSVQLFRRTVTTDEALEGAGPRGDIASAECVQVCDYGLQVEFLAPTGKTRGQLWDLQFFERSKPIFN</sequence>
<accession>A0A225WGU0</accession>
<dbReference type="InterPro" id="IPR019369">
    <property type="entry name" value="Efm5/EEF1AKMT1"/>
</dbReference>
<dbReference type="PANTHER" id="PTHR13200">
    <property type="entry name" value="EEF1A LYSINE METHYLTRANSFERASE 1"/>
    <property type="match status" value="1"/>
</dbReference>
<name>A0A225WGU0_9STRA</name>
<reference evidence="7" key="1">
    <citation type="submission" date="2017-03" db="EMBL/GenBank/DDBJ databases">
        <title>Phytopthora megakarya and P. palmivora, two closely related causual agents of cacao black pod achieved similar genome size and gene model numbers by different mechanisms.</title>
        <authorList>
            <person name="Ali S."/>
            <person name="Shao J."/>
            <person name="Larry D.J."/>
            <person name="Kronmiller B."/>
            <person name="Shen D."/>
            <person name="Strem M.D."/>
            <person name="Melnick R.L."/>
            <person name="Guiltinan M.J."/>
            <person name="Tyler B.M."/>
            <person name="Meinhardt L.W."/>
            <person name="Bailey B.A."/>
        </authorList>
    </citation>
    <scope>NUCLEOTIDE SEQUENCE [LARGE SCALE GENOMIC DNA]</scope>
    <source>
        <strain evidence="7">zdho120</strain>
    </source>
</reference>
<dbReference type="PANTHER" id="PTHR13200:SF0">
    <property type="entry name" value="EEF1A LYSINE METHYLTRANSFERASE 1"/>
    <property type="match status" value="1"/>
</dbReference>
<dbReference type="Pfam" id="PF10237">
    <property type="entry name" value="N6-adenineMlase"/>
    <property type="match status" value="1"/>
</dbReference>
<evidence type="ECO:0000256" key="4">
    <source>
        <dbReference type="ARBA" id="ARBA00022679"/>
    </source>
</evidence>
<evidence type="ECO:0000313" key="7">
    <source>
        <dbReference type="Proteomes" id="UP000198211"/>
    </source>
</evidence>
<organism evidence="6 7">
    <name type="scientific">Phytophthora megakarya</name>
    <dbReference type="NCBI Taxonomy" id="4795"/>
    <lineage>
        <taxon>Eukaryota</taxon>
        <taxon>Sar</taxon>
        <taxon>Stramenopiles</taxon>
        <taxon>Oomycota</taxon>
        <taxon>Peronosporomycetes</taxon>
        <taxon>Peronosporales</taxon>
        <taxon>Peronosporaceae</taxon>
        <taxon>Phytophthora</taxon>
    </lineage>
</organism>